<evidence type="ECO:0000313" key="1">
    <source>
        <dbReference type="EMBL" id="AHG43536.1"/>
    </source>
</evidence>
<evidence type="ECO:0000313" key="2">
    <source>
        <dbReference type="Proteomes" id="UP000019089"/>
    </source>
</evidence>
<organism evidence="1 2">
    <name type="scientific">Pseudomonas syringae CC1557</name>
    <dbReference type="NCBI Taxonomy" id="1357279"/>
    <lineage>
        <taxon>Bacteria</taxon>
        <taxon>Pseudomonadati</taxon>
        <taxon>Pseudomonadota</taxon>
        <taxon>Gammaproteobacteria</taxon>
        <taxon>Pseudomonadales</taxon>
        <taxon>Pseudomonadaceae</taxon>
        <taxon>Pseudomonas</taxon>
        <taxon>Pseudomonas syringae</taxon>
    </lineage>
</organism>
<reference evidence="1 2" key="1">
    <citation type="submission" date="2013-12" db="EMBL/GenBank/DDBJ databases">
        <title>Interactions Between Genome Architecture and Virulence Genes in Pseudomonas syringae, strain CC1557 as a model.</title>
        <authorList>
            <person name="Baltrus D."/>
            <person name="Hockett K."/>
            <person name="Karlsrud E."/>
            <person name="Dougherty K."/>
            <person name="Nishimura M."/>
        </authorList>
    </citation>
    <scope>NUCLEOTIDE SEQUENCE [LARGE SCALE GENOMIC DNA]</scope>
    <source>
        <strain evidence="1 2">CC1557</strain>
    </source>
</reference>
<protein>
    <submittedName>
        <fullName evidence="1">Uncharacterized protein</fullName>
    </submittedName>
</protein>
<dbReference type="EMBL" id="CP007014">
    <property type="protein sequence ID" value="AHG43536.1"/>
    <property type="molecule type" value="Genomic_DNA"/>
</dbReference>
<dbReference type="AlphaFoldDB" id="W0N3B2"/>
<dbReference type="HOGENOM" id="CLU_025725_0_0_6"/>
<dbReference type="eggNOG" id="ENOG5032F0I">
    <property type="taxonomic scope" value="Bacteria"/>
</dbReference>
<dbReference type="KEGG" id="psyr:N018_09680"/>
<proteinExistence type="predicted"/>
<dbReference type="STRING" id="1357279.N018_09680"/>
<sequence>MNNVEKIKEGIERRREYLRSKANVVPAPGGLQDPPLKAVELDVLDGDPEGLLHVSMLVSDLDVKIPFWGFLIPQNAYAEVTMNIRDSAGTIVYTDPRKHDGPLPQSVFPLKQNIPQASIPHEGTYTIDYSVESSSGNSNVSEPFTITIDRTAPYYNADPTVAFPAALVVPEKSITDAYFTGGVDEFVCILPEYSGRTLEDRIIVFWDPVLPENISAPDPAFGPVFVPDDLKIPIPKIIIEKRPNGPTFAVYWLIDKAGNVSSISTPAKVDVQLGALPADLKDPEVPLGPLVDLADAHLGVEVKIPAYNNPKGSTIQAKWGAIDLDSKDPGSDPVDVFISVPWSVLKSEYAGGPGGEPVKASYQVKRGSLLFPDAPLVVEVEVDFSTIGPVNPDEPNPVNPDLAPVHVVGADGEQDKLTLADKLKDITATVELYTPVAPGEVLQLYWGVPDKPVADFTVVNESAQDPITFIIPWAAIEAQGNNPALRMYYTINSATGNNPQQSLDTLVDVAVMVVGFDPVSFPDLYEDTGGFKTLSCRSLYSEDYADPTAKFGFRVQVPGDTDLNVGDTLIAVWQGYEFDTTTAIPATRFTHTHPPLTADEVANGFIFLVEPYDTYIVSAP</sequence>
<dbReference type="RefSeq" id="WP_025389417.1">
    <property type="nucleotide sequence ID" value="NZ_CP007014.1"/>
</dbReference>
<accession>W0N3B2</accession>
<dbReference type="Proteomes" id="UP000019089">
    <property type="component" value="Chromosome"/>
</dbReference>
<gene>
    <name evidence="1" type="ORF">N018_09680</name>
</gene>
<name>W0N3B2_PSESX</name>